<gene>
    <name evidence="2" type="ORF">RRG08_040910</name>
</gene>
<evidence type="ECO:0000313" key="3">
    <source>
        <dbReference type="Proteomes" id="UP001283361"/>
    </source>
</evidence>
<feature type="compositionally biased region" description="Polar residues" evidence="1">
    <location>
        <begin position="483"/>
        <end position="499"/>
    </location>
</feature>
<feature type="region of interest" description="Disordered" evidence="1">
    <location>
        <begin position="446"/>
        <end position="508"/>
    </location>
</feature>
<organism evidence="2 3">
    <name type="scientific">Elysia crispata</name>
    <name type="common">lettuce slug</name>
    <dbReference type="NCBI Taxonomy" id="231223"/>
    <lineage>
        <taxon>Eukaryota</taxon>
        <taxon>Metazoa</taxon>
        <taxon>Spiralia</taxon>
        <taxon>Lophotrochozoa</taxon>
        <taxon>Mollusca</taxon>
        <taxon>Gastropoda</taxon>
        <taxon>Heterobranchia</taxon>
        <taxon>Euthyneura</taxon>
        <taxon>Panpulmonata</taxon>
        <taxon>Sacoglossa</taxon>
        <taxon>Placobranchoidea</taxon>
        <taxon>Plakobranchidae</taxon>
        <taxon>Elysia</taxon>
    </lineage>
</organism>
<dbReference type="EMBL" id="JAWDGP010003436">
    <property type="protein sequence ID" value="KAK3774307.1"/>
    <property type="molecule type" value="Genomic_DNA"/>
</dbReference>
<evidence type="ECO:0000313" key="2">
    <source>
        <dbReference type="EMBL" id="KAK3774307.1"/>
    </source>
</evidence>
<protein>
    <submittedName>
        <fullName evidence="2">Uncharacterized protein</fullName>
    </submittedName>
</protein>
<dbReference type="AlphaFoldDB" id="A0AAE0ZS11"/>
<reference evidence="2" key="1">
    <citation type="journal article" date="2023" name="G3 (Bethesda)">
        <title>A reference genome for the long-term kleptoplast-retaining sea slug Elysia crispata morphotype clarki.</title>
        <authorList>
            <person name="Eastman K.E."/>
            <person name="Pendleton A.L."/>
            <person name="Shaikh M.A."/>
            <person name="Suttiyut T."/>
            <person name="Ogas R."/>
            <person name="Tomko P."/>
            <person name="Gavelis G."/>
            <person name="Widhalm J.R."/>
            <person name="Wisecaver J.H."/>
        </authorList>
    </citation>
    <scope>NUCLEOTIDE SEQUENCE</scope>
    <source>
        <strain evidence="2">ECLA1</strain>
    </source>
</reference>
<dbReference type="Proteomes" id="UP001283361">
    <property type="component" value="Unassembled WGS sequence"/>
</dbReference>
<proteinExistence type="predicted"/>
<feature type="region of interest" description="Disordered" evidence="1">
    <location>
        <begin position="133"/>
        <end position="164"/>
    </location>
</feature>
<feature type="compositionally biased region" description="Basic and acidic residues" evidence="1">
    <location>
        <begin position="149"/>
        <end position="164"/>
    </location>
</feature>
<feature type="compositionally biased region" description="Polar residues" evidence="1">
    <location>
        <begin position="446"/>
        <end position="475"/>
    </location>
</feature>
<accession>A0AAE0ZS11</accession>
<evidence type="ECO:0000256" key="1">
    <source>
        <dbReference type="SAM" id="MobiDB-lite"/>
    </source>
</evidence>
<comment type="caution">
    <text evidence="2">The sequence shown here is derived from an EMBL/GenBank/DDBJ whole genome shotgun (WGS) entry which is preliminary data.</text>
</comment>
<name>A0AAE0ZS11_9GAST</name>
<keyword evidence="3" id="KW-1185">Reference proteome</keyword>
<sequence>MANWCSIQSQLKTFDEPVLVISSGDVLGTELRCLCLAVWSAENQFGNLHNLGHYLQPTLSVARDPRVQIWKQELAIFTQLGKTRKMLDTREGWTLCLNQPHRQWRIGLSIQRERVVTAYVISSKPCTVCSGHLKSELPPSSASKVSPRPSERSGEVREGRGNDDEKHVMLIWENETKNIQEEFQRQQRFPVCTVWSQWSRSGVTVNGFSLLIFNAVWSRVDQVGANEAPPASCDGQAQDTIVVLSVHYHPPICSSTEASVDTMMGEAVITYTRHHQCPSQTYNKPTATSAPPKLITNPQPPEPLPTYNKPRATVPLANLQQTQSHQCPSQTFNKFRATSAPPKLITNPQPPVPIPNLLKTHSHKGPSQLITNPEPQCPSQTYNKPRATTTSAPHKLIINPEPPVPLPKLQQSHSHQCPSQTYNKATATNAPPKLTINTQPPVPVPNLQQTHSHQCPFQTYNKPTATSAPHKLTTNPQPPVPLTNLQQTHSHQCPFQTYNKPRATSAPP</sequence>